<organism evidence="1 2">
    <name type="scientific">Arabidopsis arenosa</name>
    <name type="common">Sand rock-cress</name>
    <name type="synonym">Cardaminopsis arenosa</name>
    <dbReference type="NCBI Taxonomy" id="38785"/>
    <lineage>
        <taxon>Eukaryota</taxon>
        <taxon>Viridiplantae</taxon>
        <taxon>Streptophyta</taxon>
        <taxon>Embryophyta</taxon>
        <taxon>Tracheophyta</taxon>
        <taxon>Spermatophyta</taxon>
        <taxon>Magnoliopsida</taxon>
        <taxon>eudicotyledons</taxon>
        <taxon>Gunneridae</taxon>
        <taxon>Pentapetalae</taxon>
        <taxon>rosids</taxon>
        <taxon>malvids</taxon>
        <taxon>Brassicales</taxon>
        <taxon>Brassicaceae</taxon>
        <taxon>Camelineae</taxon>
        <taxon>Arabidopsis</taxon>
    </lineage>
</organism>
<dbReference type="EMBL" id="LR999453">
    <property type="protein sequence ID" value="CAE5971973.1"/>
    <property type="molecule type" value="Genomic_DNA"/>
</dbReference>
<protein>
    <submittedName>
        <fullName evidence="1">Uncharacterized protein</fullName>
    </submittedName>
</protein>
<keyword evidence="2" id="KW-1185">Reference proteome</keyword>
<gene>
    <name evidence="1" type="ORF">AARE701A_LOCUS8122</name>
</gene>
<accession>A0A8S1ZY79</accession>
<dbReference type="AlphaFoldDB" id="A0A8S1ZY79"/>
<name>A0A8S1ZY79_ARAAE</name>
<proteinExistence type="predicted"/>
<dbReference type="Proteomes" id="UP000682877">
    <property type="component" value="Chromosome 3"/>
</dbReference>
<reference evidence="1" key="1">
    <citation type="submission" date="2021-01" db="EMBL/GenBank/DDBJ databases">
        <authorList>
            <person name="Bezrukov I."/>
        </authorList>
    </citation>
    <scope>NUCLEOTIDE SEQUENCE</scope>
</reference>
<evidence type="ECO:0000313" key="1">
    <source>
        <dbReference type="EMBL" id="CAE5971973.1"/>
    </source>
</evidence>
<sequence length="104" mass="11936">MTSQACIPIHKKLKDLCKHHVDGFSAVLVHKKNIFKGLHWTSVVVELKLNCFVLRYFTIFVKRTQNQQLTSASDDIFLILQSGLAKIRSHLHMNRLCSPKQGHV</sequence>
<evidence type="ECO:0000313" key="2">
    <source>
        <dbReference type="Proteomes" id="UP000682877"/>
    </source>
</evidence>